<dbReference type="InterPro" id="IPR013783">
    <property type="entry name" value="Ig-like_fold"/>
</dbReference>
<dbReference type="GO" id="GO:0034125">
    <property type="term" value="P:negative regulation of MyD88-dependent toll-like receptor signaling pathway"/>
    <property type="evidence" value="ECO:0007669"/>
    <property type="project" value="Ensembl"/>
</dbReference>
<evidence type="ECO:0000259" key="15">
    <source>
        <dbReference type="PROSITE" id="PS50835"/>
    </source>
</evidence>
<dbReference type="OrthoDB" id="8920197at2759"/>
<dbReference type="GeneTree" id="ENSGT00940000154332"/>
<keyword evidence="18" id="KW-1185">Reference proteome</keyword>
<name>A0A2J8Y059_PONAB</name>
<dbReference type="GO" id="GO:0005886">
    <property type="term" value="C:plasma membrane"/>
    <property type="evidence" value="ECO:0007669"/>
    <property type="project" value="UniProtKB-SubCell"/>
</dbReference>
<evidence type="ECO:0000256" key="13">
    <source>
        <dbReference type="SAM" id="Phobius"/>
    </source>
</evidence>
<dbReference type="OMA" id="RSHEEPT"/>
<dbReference type="PANTHER" id="PTHR11860:SF101">
    <property type="entry name" value="CMRF35-LIKE MOLECULE 1"/>
    <property type="match status" value="1"/>
</dbReference>
<organism evidence="16">
    <name type="scientific">Pongo abelii</name>
    <name type="common">Sumatran orangutan</name>
    <name type="synonym">Pongo pygmaeus abelii</name>
    <dbReference type="NCBI Taxonomy" id="9601"/>
    <lineage>
        <taxon>Eukaryota</taxon>
        <taxon>Metazoa</taxon>
        <taxon>Chordata</taxon>
        <taxon>Craniata</taxon>
        <taxon>Vertebrata</taxon>
        <taxon>Euteleostomi</taxon>
        <taxon>Mammalia</taxon>
        <taxon>Eutheria</taxon>
        <taxon>Euarchontoglires</taxon>
        <taxon>Primates</taxon>
        <taxon>Haplorrhini</taxon>
        <taxon>Catarrhini</taxon>
        <taxon>Hominidae</taxon>
        <taxon>Pongo</taxon>
    </lineage>
</organism>
<keyword evidence="2" id="KW-1003">Cell membrane</keyword>
<dbReference type="GO" id="GO:0035666">
    <property type="term" value="P:TRIF-dependent toll-like receptor signaling pathway"/>
    <property type="evidence" value="ECO:0007669"/>
    <property type="project" value="Ensembl"/>
</dbReference>
<evidence type="ECO:0000256" key="4">
    <source>
        <dbReference type="ARBA" id="ARBA00022729"/>
    </source>
</evidence>
<evidence type="ECO:0000256" key="5">
    <source>
        <dbReference type="ARBA" id="ARBA00022859"/>
    </source>
</evidence>
<dbReference type="InterPro" id="IPR007110">
    <property type="entry name" value="Ig-like_dom"/>
</dbReference>
<evidence type="ECO:0000256" key="7">
    <source>
        <dbReference type="ARBA" id="ARBA00023136"/>
    </source>
</evidence>
<evidence type="ECO:0000256" key="6">
    <source>
        <dbReference type="ARBA" id="ARBA00022989"/>
    </source>
</evidence>
<accession>A0A2J8Y059</accession>
<dbReference type="PROSITE" id="PS50835">
    <property type="entry name" value="IG_LIKE"/>
    <property type="match status" value="1"/>
</dbReference>
<dbReference type="PANTHER" id="PTHR11860">
    <property type="entry name" value="POLYMERIC-IMMUNOGLOBULIN RECEPTOR"/>
    <property type="match status" value="1"/>
</dbReference>
<dbReference type="GO" id="GO:0097001">
    <property type="term" value="F:ceramide binding"/>
    <property type="evidence" value="ECO:0007669"/>
    <property type="project" value="Ensembl"/>
</dbReference>
<dbReference type="InterPro" id="IPR050671">
    <property type="entry name" value="CD300_family_receptors"/>
</dbReference>
<protein>
    <submittedName>
        <fullName evidence="17">CD300 molecule like family member f</fullName>
    </submittedName>
    <submittedName>
        <fullName evidence="16">CD300LF isoform 6</fullName>
    </submittedName>
</protein>
<sequence length="306" mass="33764">MPLLTLYPLLFWLSGYSIATQITGPTTVNGLERGSLTVQCVYSSGWETYLKWWCRGAIWHDCKILVKTTRSEQEVKRDRVSIKDNRKNHTFTVTMEDLMKTDADIYWCGIEKTGTDLGVPVQVTIDPASTAAPTTPTSTTFIAPVTQEETSSSPTLTGHHLDNRHNLLKLSVLLPLIFTILLLLSVAASLLAWRMMKRQQKVAGMSPEQVPQPLEGDLCYADLTLQLAGTSPQKATTKLSFSAQADQVEVEYVTMAPLPKEDISYASLTLGAEDQEPTYCNMGHLSSHIPGGGPEEPTEYSTISRP</sequence>
<dbReference type="InterPro" id="IPR036179">
    <property type="entry name" value="Ig-like_dom_sf"/>
</dbReference>
<reference evidence="16" key="2">
    <citation type="submission" date="2017-12" db="EMBL/GenBank/DDBJ databases">
        <title>High-resolution comparative analysis of great ape genomes.</title>
        <authorList>
            <person name="Pollen A."/>
            <person name="Hastie A."/>
            <person name="Hormozdiari F."/>
            <person name="Dougherty M."/>
            <person name="Liu R."/>
            <person name="Chaisson M."/>
            <person name="Hoppe E."/>
            <person name="Hill C."/>
            <person name="Pang A."/>
            <person name="Hillier L."/>
            <person name="Baker C."/>
            <person name="Armstrong J."/>
            <person name="Shendure J."/>
            <person name="Paten B."/>
            <person name="Wilson R."/>
            <person name="Chao H."/>
            <person name="Schneider V."/>
            <person name="Ventura M."/>
            <person name="Kronenberg Z."/>
            <person name="Murali S."/>
            <person name="Gordon D."/>
            <person name="Cantsilieris S."/>
            <person name="Munson K."/>
            <person name="Nelson B."/>
            <person name="Raja A."/>
            <person name="Underwood J."/>
            <person name="Diekhans M."/>
            <person name="Fiddes I."/>
            <person name="Haussler D."/>
            <person name="Eichler E."/>
        </authorList>
    </citation>
    <scope>NUCLEOTIDE SEQUENCE [LARGE SCALE GENOMIC DNA]</scope>
    <source>
        <strain evidence="16">Susie</strain>
    </source>
</reference>
<gene>
    <name evidence="17" type="primary">CD300LF</name>
    <name evidence="16" type="ORF">CR201_G0021332</name>
</gene>
<feature type="region of interest" description="Disordered" evidence="12">
    <location>
        <begin position="285"/>
        <end position="306"/>
    </location>
</feature>
<proteinExistence type="inferred from homology"/>
<keyword evidence="3 13" id="KW-0812">Transmembrane</keyword>
<comment type="subcellular location">
    <subcellularLocation>
        <location evidence="1">Cell membrane</location>
        <topology evidence="1">Single-pass type I membrane protein</topology>
    </subcellularLocation>
</comment>
<dbReference type="SUPFAM" id="SSF48726">
    <property type="entry name" value="Immunoglobulin"/>
    <property type="match status" value="1"/>
</dbReference>
<reference evidence="17" key="3">
    <citation type="submission" date="2025-05" db="UniProtKB">
        <authorList>
            <consortium name="Ensembl"/>
        </authorList>
    </citation>
    <scope>IDENTIFICATION</scope>
</reference>
<dbReference type="CDD" id="cd05716">
    <property type="entry name" value="IgV_pIgR_like"/>
    <property type="match status" value="1"/>
</dbReference>
<evidence type="ECO:0000313" key="17">
    <source>
        <dbReference type="Ensembl" id="ENSPPYP00000045493.1"/>
    </source>
</evidence>
<feature type="domain" description="Ig-like" evidence="15">
    <location>
        <begin position="2"/>
        <end position="124"/>
    </location>
</feature>
<evidence type="ECO:0000256" key="8">
    <source>
        <dbReference type="ARBA" id="ARBA00023157"/>
    </source>
</evidence>
<dbReference type="GO" id="GO:0042802">
    <property type="term" value="F:identical protein binding"/>
    <property type="evidence" value="ECO:0007669"/>
    <property type="project" value="Ensembl"/>
</dbReference>
<dbReference type="Gene3D" id="2.60.40.10">
    <property type="entry name" value="Immunoglobulins"/>
    <property type="match status" value="1"/>
</dbReference>
<accession>A0A8I5UVW6</accession>
<evidence type="ECO:0000256" key="11">
    <source>
        <dbReference type="ARBA" id="ARBA00043958"/>
    </source>
</evidence>
<evidence type="ECO:0000313" key="16">
    <source>
        <dbReference type="EMBL" id="PNJ87656.1"/>
    </source>
</evidence>
<dbReference type="InterPro" id="IPR013106">
    <property type="entry name" value="Ig_V-set"/>
</dbReference>
<evidence type="ECO:0000256" key="1">
    <source>
        <dbReference type="ARBA" id="ARBA00004251"/>
    </source>
</evidence>
<evidence type="ECO:0000256" key="10">
    <source>
        <dbReference type="ARBA" id="ARBA00023319"/>
    </source>
</evidence>
<dbReference type="FunFam" id="2.60.40.10:FF:000370">
    <property type="entry name" value="CMRF35-like molecule 1"/>
    <property type="match status" value="1"/>
</dbReference>
<dbReference type="Pfam" id="PF15330">
    <property type="entry name" value="SIT"/>
    <property type="match status" value="1"/>
</dbReference>
<feature type="chain" id="PRO_5044576148" evidence="14">
    <location>
        <begin position="20"/>
        <end position="306"/>
    </location>
</feature>
<feature type="transmembrane region" description="Helical" evidence="13">
    <location>
        <begin position="172"/>
        <end position="193"/>
    </location>
</feature>
<dbReference type="GeneID" id="100433109"/>
<dbReference type="GO" id="GO:0033004">
    <property type="term" value="P:negative regulation of mast cell activation"/>
    <property type="evidence" value="ECO:0007669"/>
    <property type="project" value="Ensembl"/>
</dbReference>
<keyword evidence="6 13" id="KW-1133">Transmembrane helix</keyword>
<dbReference type="Pfam" id="PF07686">
    <property type="entry name" value="V-set"/>
    <property type="match status" value="1"/>
</dbReference>
<keyword evidence="8" id="KW-1015">Disulfide bond</keyword>
<dbReference type="AlphaFoldDB" id="A0A2J8Y059"/>
<comment type="similarity">
    <text evidence="11">Belongs to the CD300 family.</text>
</comment>
<dbReference type="GO" id="GO:0004888">
    <property type="term" value="F:transmembrane signaling receptor activity"/>
    <property type="evidence" value="ECO:0007669"/>
    <property type="project" value="TreeGrafter"/>
</dbReference>
<keyword evidence="4 14" id="KW-0732">Signal</keyword>
<dbReference type="Ensembl" id="ENSPPYT00000048073.1">
    <property type="protein sequence ID" value="ENSPPYP00000045493.1"/>
    <property type="gene ID" value="ENSPPYG00000008602.3"/>
</dbReference>
<evidence type="ECO:0000256" key="2">
    <source>
        <dbReference type="ARBA" id="ARBA00022475"/>
    </source>
</evidence>
<keyword evidence="10" id="KW-0393">Immunoglobulin domain</keyword>
<dbReference type="EMBL" id="NDHI03003284">
    <property type="protein sequence ID" value="PNJ87656.1"/>
    <property type="molecule type" value="Genomic_DNA"/>
</dbReference>
<feature type="signal peptide" evidence="14">
    <location>
        <begin position="1"/>
        <end position="19"/>
    </location>
</feature>
<keyword evidence="9" id="KW-0675">Receptor</keyword>
<reference evidence="17 18" key="1">
    <citation type="submission" date="2008-02" db="EMBL/GenBank/DDBJ databases">
        <title>A 6x draft sequence assembly of the Pongo pygmaeus abelii genome.</title>
        <authorList>
            <person name="Wilson R.K."/>
            <person name="Mardis E."/>
        </authorList>
    </citation>
    <scope>NUCLEOTIDE SEQUENCE [LARGE SCALE GENOMIC DNA]</scope>
</reference>
<keyword evidence="7 13" id="KW-0472">Membrane</keyword>
<keyword evidence="5" id="KW-0391">Immunity</keyword>
<evidence type="ECO:0000256" key="12">
    <source>
        <dbReference type="SAM" id="MobiDB-lite"/>
    </source>
</evidence>
<evidence type="ECO:0000313" key="18">
    <source>
        <dbReference type="Proteomes" id="UP000001595"/>
    </source>
</evidence>
<evidence type="ECO:0000256" key="14">
    <source>
        <dbReference type="SAM" id="SignalP"/>
    </source>
</evidence>
<evidence type="ECO:0000256" key="3">
    <source>
        <dbReference type="ARBA" id="ARBA00022692"/>
    </source>
</evidence>
<dbReference type="Proteomes" id="UP000001595">
    <property type="component" value="Chromosome 17"/>
</dbReference>
<evidence type="ECO:0000256" key="9">
    <source>
        <dbReference type="ARBA" id="ARBA00023170"/>
    </source>
</evidence>